<accession>A0A0U1ZEF7</accession>
<sequence length="217" mass="24396">MKVPIIGDWAKFYAYNKADVDLSINLMVQAEALKHARKVERLIESARRAGQSYVAVADPVTGGTIVYHVKEPMKLTAQTRTLDQYRATFFTKALRQLASKVGFDLTTAPAHIQRIFEDARKVRSAEYWAYTYGVRPSEAALFKLEFRTLAAGLNAQVLVATVDAVHLFHVLDTLDTRGLTQKQELDVIVEHAERIVNDMLRHGLRKTTEAIVAAELK</sequence>
<proteinExistence type="predicted"/>
<dbReference type="KEGG" id="vg:54975108"/>
<organism evidence="1 2">
    <name type="scientific">Ralstonia phage phiITL-1</name>
    <dbReference type="NCBI Taxonomy" id="1597967"/>
    <lineage>
        <taxon>Viruses</taxon>
        <taxon>Duplodnaviria</taxon>
        <taxon>Heunggongvirae</taxon>
        <taxon>Uroviricota</taxon>
        <taxon>Caudoviricetes</taxon>
        <taxon>Autographivirales</taxon>
        <taxon>Autotranscriptaviridae</taxon>
        <taxon>Serkorvirus</taxon>
        <taxon>Serkorvirus ITL1</taxon>
    </lineage>
</organism>
<evidence type="ECO:0000313" key="1">
    <source>
        <dbReference type="EMBL" id="AJT60809.1"/>
    </source>
</evidence>
<reference evidence="1 2" key="1">
    <citation type="submission" date="2015-01" db="EMBL/GenBank/DDBJ databases">
        <title>Genomic characterization of bacteriophage ITL-1, lytic for Rasltonia solanacearum.</title>
        <authorList>
            <person name="Hernandez-Romano J."/>
            <person name="Martinez-Barnetche J."/>
            <person name="Tellez-Sosa J.M."/>
            <person name="Gomez-Barreto R.E."/>
            <person name="Teran-Leon I."/>
            <person name="Serrano-Plancarte R."/>
            <person name="Zavala-Padilla G."/>
            <person name="Estrada-Carrillo M."/>
        </authorList>
    </citation>
    <scope>NUCLEOTIDE SEQUENCE [LARGE SCALE GENOMIC DNA]</scope>
</reference>
<evidence type="ECO:0000313" key="2">
    <source>
        <dbReference type="Proteomes" id="UP000223875"/>
    </source>
</evidence>
<protein>
    <submittedName>
        <fullName evidence="1">Uncharacterized protein</fullName>
    </submittedName>
</protein>
<dbReference type="RefSeq" id="YP_009785062.1">
    <property type="nucleotide sequence ID" value="NC_047751.1"/>
</dbReference>
<name>A0A0U1ZEF7_9CAUD</name>
<dbReference type="GeneID" id="54975108"/>
<dbReference type="Proteomes" id="UP000223875">
    <property type="component" value="Segment"/>
</dbReference>
<dbReference type="EMBL" id="KP343639">
    <property type="protein sequence ID" value="AJT60809.1"/>
    <property type="molecule type" value="Genomic_DNA"/>
</dbReference>
<keyword evidence="2" id="KW-1185">Reference proteome</keyword>